<feature type="compositionally biased region" description="Pro residues" evidence="2">
    <location>
        <begin position="337"/>
        <end position="347"/>
    </location>
</feature>
<feature type="compositionally biased region" description="Polar residues" evidence="2">
    <location>
        <begin position="959"/>
        <end position="973"/>
    </location>
</feature>
<feature type="region of interest" description="Disordered" evidence="2">
    <location>
        <begin position="1"/>
        <end position="83"/>
    </location>
</feature>
<feature type="region of interest" description="Disordered" evidence="2">
    <location>
        <begin position="386"/>
        <end position="433"/>
    </location>
</feature>
<evidence type="ECO:0000256" key="1">
    <source>
        <dbReference type="SAM" id="Coils"/>
    </source>
</evidence>
<feature type="region of interest" description="Disordered" evidence="2">
    <location>
        <begin position="937"/>
        <end position="1032"/>
    </location>
</feature>
<keyword evidence="4" id="KW-1185">Reference proteome</keyword>
<feature type="compositionally biased region" description="Low complexity" evidence="2">
    <location>
        <begin position="295"/>
        <end position="313"/>
    </location>
</feature>
<feature type="region of interest" description="Disordered" evidence="2">
    <location>
        <begin position="96"/>
        <end position="362"/>
    </location>
</feature>
<feature type="compositionally biased region" description="Low complexity" evidence="2">
    <location>
        <begin position="974"/>
        <end position="994"/>
    </location>
</feature>
<feature type="compositionally biased region" description="Low complexity" evidence="2">
    <location>
        <begin position="1008"/>
        <end position="1025"/>
    </location>
</feature>
<evidence type="ECO:0000313" key="4">
    <source>
        <dbReference type="Proteomes" id="UP000274822"/>
    </source>
</evidence>
<dbReference type="Proteomes" id="UP000274822">
    <property type="component" value="Unassembled WGS sequence"/>
</dbReference>
<feature type="coiled-coil region" evidence="1">
    <location>
        <begin position="1153"/>
        <end position="1190"/>
    </location>
</feature>
<accession>A0A433Q3Z9</accession>
<feature type="compositionally biased region" description="Pro residues" evidence="2">
    <location>
        <begin position="995"/>
        <end position="1007"/>
    </location>
</feature>
<dbReference type="AlphaFoldDB" id="A0A433Q3Z9"/>
<feature type="compositionally biased region" description="Low complexity" evidence="2">
    <location>
        <begin position="112"/>
        <end position="127"/>
    </location>
</feature>
<keyword evidence="1" id="KW-0175">Coiled coil</keyword>
<feature type="compositionally biased region" description="Basic and acidic residues" evidence="2">
    <location>
        <begin position="228"/>
        <end position="237"/>
    </location>
</feature>
<feature type="compositionally biased region" description="Pro residues" evidence="2">
    <location>
        <begin position="391"/>
        <end position="407"/>
    </location>
</feature>
<protein>
    <submittedName>
        <fullName evidence="3">Uncharacterized protein</fullName>
    </submittedName>
</protein>
<reference evidence="3 4" key="1">
    <citation type="journal article" date="2018" name="New Phytol.">
        <title>Phylogenomics of Endogonaceae and evolution of mycorrhizas within Mucoromycota.</title>
        <authorList>
            <person name="Chang Y."/>
            <person name="Desiro A."/>
            <person name="Na H."/>
            <person name="Sandor L."/>
            <person name="Lipzen A."/>
            <person name="Clum A."/>
            <person name="Barry K."/>
            <person name="Grigoriev I.V."/>
            <person name="Martin F.M."/>
            <person name="Stajich J.E."/>
            <person name="Smith M.E."/>
            <person name="Bonito G."/>
            <person name="Spatafora J.W."/>
        </authorList>
    </citation>
    <scope>NUCLEOTIDE SEQUENCE [LARGE SCALE GENOMIC DNA]</scope>
    <source>
        <strain evidence="3 4">AD002</strain>
    </source>
</reference>
<name>A0A433Q3Z9_9FUNG</name>
<feature type="compositionally biased region" description="Low complexity" evidence="2">
    <location>
        <begin position="940"/>
        <end position="958"/>
    </location>
</feature>
<evidence type="ECO:0000256" key="2">
    <source>
        <dbReference type="SAM" id="MobiDB-lite"/>
    </source>
</evidence>
<comment type="caution">
    <text evidence="3">The sequence shown here is derived from an EMBL/GenBank/DDBJ whole genome shotgun (WGS) entry which is preliminary data.</text>
</comment>
<proteinExistence type="predicted"/>
<feature type="compositionally biased region" description="Pro residues" evidence="2">
    <location>
        <begin position="423"/>
        <end position="433"/>
    </location>
</feature>
<feature type="compositionally biased region" description="Polar residues" evidence="2">
    <location>
        <begin position="282"/>
        <end position="292"/>
    </location>
</feature>
<evidence type="ECO:0000313" key="3">
    <source>
        <dbReference type="EMBL" id="RUS24506.1"/>
    </source>
</evidence>
<gene>
    <name evidence="3" type="ORF">BC938DRAFT_473473</name>
</gene>
<sequence length="1218" mass="131170">MGNAASSSDERGGGHHNVRPNNRASSKPPLPATHMRLPSLDVGESFHAELLDSSTEYEEYVPRPLPSDKPSPLDGFVSAPTTPTKRISVDLAALANYVPPPVGPYGPRSPGLSRASTTRLSISSSSAGHDEERRVKRSSTMHAKAFSIDTKNVEGHVPSPLSPYRPVRASEESMHHKFNTNTNELPISPPPSPVEGRVKRSPTHTKVMSIDLKDLENYVPPPIGPYRSPRESGESSRRPSLNTTLFDPPIGKGRNPLTSRSSMARGDPITDPNSSRARKYSTPVSPSLSSDDTCSETPVSPTSSISTTSTSSPKEAQILMSDVDSRGQAEQSSWEPPKSPLFIAPPPPREEPPSVSGKIENVQVEDVRPLAPVDLYLQQASFAGKRSIDSKPPPLALAPDSKPPPLVLAPDSKLPPLALAPDSKPPSLTPTEPTPTIPTALTMDVFEPVPMDLYAAEDEVMDEAEQLQPTLAESTAMPDTEIISVEKATSVIATEATSLTEETILRAYAFPMSSFEPAPIDSANETVPMEDVQNDSISPMHIDGLAAVKESVNVPADVENAGLLQLSSASTDILTVEDAVPFAPIFSDDLSALEVGAEEVCQKSVSLGEEPRTMFDAHMMEVASLNVEPVLVKTNVDLTDSSSIAPQSETCTVVVSVADVEHATSVGIDVTKESETSECFAPVAVSDDFTAKVGEMTSVVPGSIDGSLTNEENVETPEEVSAVWESVGVMTIPDLFEERVASTTTESDVFISKEVFHAEGLSHVEPLSRTSVESAETTSESIATAFVSLGNRVEDDTRDVQPKLERQQALSAIIDLSTDDVSSISVPENIVENSDSMTASLPKRPMIPRVALNVDPASLVALQDMMRTKKLSKQLNNIPRALWPAFYHHLLASLDAKSRAIALLPPSSSPFDAVTLRPKKSKRKLYERNKNNLNIAFMNTTPSSASPSVTVSAISTPSLDTNPLDTNPLDTNSLDTNSLDTTPPDTNPLDTNPLDTPPPDTPPPDTPPLDFDTSASTAASTAASSPTHPQPLPQLVIDIPNHENTLPAHTSTTPTTPKSGLTLDDIGIDATKYLSLSILIPAAAAALSANAVLPSTAFGRALTKVRAQLYTKRLKEKYLGREWIRLALHLGIGEGGVTTGRTKAIADWYEWRFERLKVKVDDMEERVSRLREQRIQADLEEEAKRKEEESLGLILYGRQEPKPRICFTLGKVVPPKRD</sequence>
<dbReference type="EMBL" id="RBNJ01015786">
    <property type="protein sequence ID" value="RUS24506.1"/>
    <property type="molecule type" value="Genomic_DNA"/>
</dbReference>
<organism evidence="3 4">
    <name type="scientific">Jimgerdemannia flammicorona</name>
    <dbReference type="NCBI Taxonomy" id="994334"/>
    <lineage>
        <taxon>Eukaryota</taxon>
        <taxon>Fungi</taxon>
        <taxon>Fungi incertae sedis</taxon>
        <taxon>Mucoromycota</taxon>
        <taxon>Mucoromycotina</taxon>
        <taxon>Endogonomycetes</taxon>
        <taxon>Endogonales</taxon>
        <taxon>Endogonaceae</taxon>
        <taxon>Jimgerdemannia</taxon>
    </lineage>
</organism>